<dbReference type="AlphaFoldDB" id="A0A2T0KCX2"/>
<evidence type="ECO:0008006" key="4">
    <source>
        <dbReference type="Google" id="ProtNLM"/>
    </source>
</evidence>
<dbReference type="Proteomes" id="UP000239415">
    <property type="component" value="Unassembled WGS sequence"/>
</dbReference>
<protein>
    <recommendedName>
        <fullName evidence="4">Integral membrane protein</fullName>
    </recommendedName>
</protein>
<keyword evidence="1" id="KW-0472">Membrane</keyword>
<evidence type="ECO:0000313" key="2">
    <source>
        <dbReference type="EMBL" id="PRX20943.1"/>
    </source>
</evidence>
<comment type="caution">
    <text evidence="2">The sequence shown here is derived from an EMBL/GenBank/DDBJ whole genome shotgun (WGS) entry which is preliminary data.</text>
</comment>
<reference evidence="2 3" key="1">
    <citation type="submission" date="2018-03" db="EMBL/GenBank/DDBJ databases">
        <title>Genomic Encyclopedia of Archaeal and Bacterial Type Strains, Phase II (KMG-II): from individual species to whole genera.</title>
        <authorList>
            <person name="Goeker M."/>
        </authorList>
    </citation>
    <scope>NUCLEOTIDE SEQUENCE [LARGE SCALE GENOMIC DNA]</scope>
    <source>
        <strain evidence="2 3">DSM 43146</strain>
    </source>
</reference>
<dbReference type="EMBL" id="PVMZ01000007">
    <property type="protein sequence ID" value="PRX20943.1"/>
    <property type="molecule type" value="Genomic_DNA"/>
</dbReference>
<accession>A0A2T0KCX2</accession>
<keyword evidence="1" id="KW-0812">Transmembrane</keyword>
<gene>
    <name evidence="2" type="ORF">CLV67_107220</name>
</gene>
<proteinExistence type="predicted"/>
<sequence length="113" mass="11349">MTRALPARLAAAIGAAGIAVHLALAGAHAGHAPAFLAGLGALALVCVPCGVSLWRRPGDRAAWVTLLALSAIMMVLHLGMDPEGPMLAVVLAVPGLQVLLGAAALVVRVKHTE</sequence>
<evidence type="ECO:0000313" key="3">
    <source>
        <dbReference type="Proteomes" id="UP000239415"/>
    </source>
</evidence>
<dbReference type="OrthoDB" id="10009402at2"/>
<keyword evidence="1" id="KW-1133">Transmembrane helix</keyword>
<keyword evidence="3" id="KW-1185">Reference proteome</keyword>
<feature type="transmembrane region" description="Helical" evidence="1">
    <location>
        <begin position="35"/>
        <end position="54"/>
    </location>
</feature>
<dbReference type="RefSeq" id="WP_106320249.1">
    <property type="nucleotide sequence ID" value="NZ_BOMO01000072.1"/>
</dbReference>
<feature type="transmembrane region" description="Helical" evidence="1">
    <location>
        <begin position="86"/>
        <end position="107"/>
    </location>
</feature>
<name>A0A2T0KCX2_9ACTN</name>
<evidence type="ECO:0000256" key="1">
    <source>
        <dbReference type="SAM" id="Phobius"/>
    </source>
</evidence>
<feature type="transmembrane region" description="Helical" evidence="1">
    <location>
        <begin position="61"/>
        <end position="80"/>
    </location>
</feature>
<organism evidence="2 3">
    <name type="scientific">Actinoplanes italicus</name>
    <dbReference type="NCBI Taxonomy" id="113567"/>
    <lineage>
        <taxon>Bacteria</taxon>
        <taxon>Bacillati</taxon>
        <taxon>Actinomycetota</taxon>
        <taxon>Actinomycetes</taxon>
        <taxon>Micromonosporales</taxon>
        <taxon>Micromonosporaceae</taxon>
        <taxon>Actinoplanes</taxon>
    </lineage>
</organism>